<evidence type="ECO:0000259" key="8">
    <source>
        <dbReference type="Pfam" id="PF00296"/>
    </source>
</evidence>
<dbReference type="OrthoDB" id="2505085at2"/>
<feature type="binding site" evidence="6">
    <location>
        <position position="143"/>
    </location>
    <ligand>
        <name>FMN</name>
        <dbReference type="ChEBI" id="CHEBI:58210"/>
    </ligand>
</feature>
<dbReference type="Gene3D" id="3.20.20.30">
    <property type="entry name" value="Luciferase-like domain"/>
    <property type="match status" value="1"/>
</dbReference>
<evidence type="ECO:0000256" key="3">
    <source>
        <dbReference type="ARBA" id="ARBA00023002"/>
    </source>
</evidence>
<dbReference type="GO" id="GO:0004497">
    <property type="term" value="F:monooxygenase activity"/>
    <property type="evidence" value="ECO:0007669"/>
    <property type="project" value="UniProtKB-KW"/>
</dbReference>
<feature type="coiled-coil region" evidence="7">
    <location>
        <begin position="269"/>
        <end position="296"/>
    </location>
</feature>
<feature type="domain" description="Luciferase-like" evidence="8">
    <location>
        <begin position="27"/>
        <end position="281"/>
    </location>
</feature>
<dbReference type="RefSeq" id="WP_136368782.1">
    <property type="nucleotide sequence ID" value="NZ_SSOB01000005.1"/>
</dbReference>
<comment type="caution">
    <text evidence="9">The sequence shown here is derived from an EMBL/GenBank/DDBJ whole genome shotgun (WGS) entry which is preliminary data.</text>
</comment>
<dbReference type="InterPro" id="IPR036661">
    <property type="entry name" value="Luciferase-like_sf"/>
</dbReference>
<keyword evidence="3" id="KW-0560">Oxidoreductase</keyword>
<name>A0A4S4C613_9BACL</name>
<evidence type="ECO:0000256" key="6">
    <source>
        <dbReference type="PIRSR" id="PIRSR000337-1"/>
    </source>
</evidence>
<evidence type="ECO:0000313" key="9">
    <source>
        <dbReference type="EMBL" id="THF83302.1"/>
    </source>
</evidence>
<evidence type="ECO:0000256" key="2">
    <source>
        <dbReference type="ARBA" id="ARBA00022643"/>
    </source>
</evidence>
<dbReference type="PANTHER" id="PTHR30011">
    <property type="entry name" value="ALKANESULFONATE MONOOXYGENASE-RELATED"/>
    <property type="match status" value="1"/>
</dbReference>
<dbReference type="SUPFAM" id="SSF51679">
    <property type="entry name" value="Bacterial luciferase-like"/>
    <property type="match status" value="1"/>
</dbReference>
<keyword evidence="10" id="KW-1185">Reference proteome</keyword>
<accession>A0A4S4C613</accession>
<feature type="binding site" evidence="6">
    <location>
        <position position="59"/>
    </location>
    <ligand>
        <name>FMN</name>
        <dbReference type="ChEBI" id="CHEBI:58210"/>
    </ligand>
</feature>
<dbReference type="InterPro" id="IPR016215">
    <property type="entry name" value="NTA_MOA"/>
</dbReference>
<dbReference type="CDD" id="cd01095">
    <property type="entry name" value="Nitrilotriacetate_monoxgenase"/>
    <property type="match status" value="1"/>
</dbReference>
<keyword evidence="4" id="KW-0503">Monooxygenase</keyword>
<dbReference type="PIRSF" id="PIRSF000337">
    <property type="entry name" value="NTA_MOA"/>
    <property type="match status" value="1"/>
</dbReference>
<comment type="similarity">
    <text evidence="5">Belongs to the NtaA/SnaA/DszA monooxygenase family.</text>
</comment>
<dbReference type="Proteomes" id="UP000310636">
    <property type="component" value="Unassembled WGS sequence"/>
</dbReference>
<dbReference type="InterPro" id="IPR011251">
    <property type="entry name" value="Luciferase-like_dom"/>
</dbReference>
<organism evidence="9 10">
    <name type="scientific">Cohnella fermenti</name>
    <dbReference type="NCBI Taxonomy" id="2565925"/>
    <lineage>
        <taxon>Bacteria</taxon>
        <taxon>Bacillati</taxon>
        <taxon>Bacillota</taxon>
        <taxon>Bacilli</taxon>
        <taxon>Bacillales</taxon>
        <taxon>Paenibacillaceae</taxon>
        <taxon>Cohnella</taxon>
    </lineage>
</organism>
<reference evidence="9 10" key="1">
    <citation type="submission" date="2019-04" db="EMBL/GenBank/DDBJ databases">
        <title>Cohnella sp. nov. isolated from preserved vegetables.</title>
        <authorList>
            <person name="Lin S.-Y."/>
            <person name="Hung M.-H."/>
            <person name="Young C.-C."/>
        </authorList>
    </citation>
    <scope>NUCLEOTIDE SEQUENCE [LARGE SCALE GENOMIC DNA]</scope>
    <source>
        <strain evidence="9 10">CC-MHH1044</strain>
    </source>
</reference>
<dbReference type="Pfam" id="PF00296">
    <property type="entry name" value="Bac_luciferase"/>
    <property type="match status" value="1"/>
</dbReference>
<feature type="binding site" evidence="6">
    <location>
        <position position="213"/>
    </location>
    <ligand>
        <name>FMN</name>
        <dbReference type="ChEBI" id="CHEBI:58210"/>
    </ligand>
</feature>
<protein>
    <submittedName>
        <fullName evidence="9">LLM class flavin-dependent oxidoreductase</fullName>
    </submittedName>
</protein>
<keyword evidence="7" id="KW-0175">Coiled coil</keyword>
<evidence type="ECO:0000256" key="5">
    <source>
        <dbReference type="ARBA" id="ARBA00033748"/>
    </source>
</evidence>
<proteinExistence type="inferred from homology"/>
<feature type="binding site" evidence="6">
    <location>
        <position position="214"/>
    </location>
    <ligand>
        <name>FMN</name>
        <dbReference type="ChEBI" id="CHEBI:58210"/>
    </ligand>
</feature>
<feature type="binding site" evidence="6">
    <location>
        <position position="89"/>
    </location>
    <ligand>
        <name>FMN</name>
        <dbReference type="ChEBI" id="CHEBI:58210"/>
    </ligand>
</feature>
<dbReference type="EMBL" id="SSOB01000005">
    <property type="protein sequence ID" value="THF83302.1"/>
    <property type="molecule type" value="Genomic_DNA"/>
</dbReference>
<dbReference type="GO" id="GO:0016705">
    <property type="term" value="F:oxidoreductase activity, acting on paired donors, with incorporation or reduction of molecular oxygen"/>
    <property type="evidence" value="ECO:0007669"/>
    <property type="project" value="InterPro"/>
</dbReference>
<keyword evidence="2 6" id="KW-0288">FMN</keyword>
<evidence type="ECO:0000256" key="7">
    <source>
        <dbReference type="SAM" id="Coils"/>
    </source>
</evidence>
<dbReference type="PANTHER" id="PTHR30011:SF16">
    <property type="entry name" value="C2H2 FINGER DOMAIN TRANSCRIPTION FACTOR (EUROFUNG)-RELATED"/>
    <property type="match status" value="1"/>
</dbReference>
<sequence length="446" mass="49852">MGQQRKQAHFNVFLRGSGHHAGAWKHPDAETGTDLDLAYYAKLAGIAERGLFDSLFMADNYSGLGRRLEPFTLLSALAAQTKHVGFIATVGTTYNDPYHIARKFASLDHISKGRAAWNIVTGHSQADADNFGRPGHPEHSTRYDIGTEFVEVTKQLWDSWEEDALIYDRDNERQIDHSKIHEINFQGKYFNVKGPLNIPRPPQGYPVLVQAGSSESGKELAARSAEVIFTAQQTLGAAKEFYTDVKSRLIRYGRTPNELLIMPGLSPIVGDTEAEARDLQEELDSLVDSRHSLKRLSNYFTVDLSEYDLDDLVPVDKSKPYGFSQNGISSRHEAVVDAAIRDKMTIRQFLSRSYAGHGHVSFTGSVLQVADFIETWLAENGADGFNILPPLYPVGFDAFVDKVVPELQNRGLFRTEYEGTTLRDRLGLARPANQHKRLWALGREAN</sequence>
<dbReference type="InterPro" id="IPR051260">
    <property type="entry name" value="Diverse_substr_monoxygenases"/>
</dbReference>
<evidence type="ECO:0000256" key="4">
    <source>
        <dbReference type="ARBA" id="ARBA00023033"/>
    </source>
</evidence>
<feature type="binding site" evidence="6">
    <location>
        <position position="139"/>
    </location>
    <ligand>
        <name>FMN</name>
        <dbReference type="ChEBI" id="CHEBI:58210"/>
    </ligand>
</feature>
<dbReference type="NCBIfam" id="TIGR03860">
    <property type="entry name" value="FMN_nitrolo"/>
    <property type="match status" value="1"/>
</dbReference>
<gene>
    <name evidence="9" type="ORF">E6C55_05475</name>
</gene>
<dbReference type="AlphaFoldDB" id="A0A4S4C613"/>
<evidence type="ECO:0000313" key="10">
    <source>
        <dbReference type="Proteomes" id="UP000310636"/>
    </source>
</evidence>
<evidence type="ECO:0000256" key="1">
    <source>
        <dbReference type="ARBA" id="ARBA00022630"/>
    </source>
</evidence>
<keyword evidence="1 6" id="KW-0285">Flavoprotein</keyword>